<dbReference type="SUPFAM" id="SSF48498">
    <property type="entry name" value="Tetracyclin repressor-like, C-terminal domain"/>
    <property type="match status" value="1"/>
</dbReference>
<name>F1Z4B9_9SPHN</name>
<keyword evidence="1" id="KW-0805">Transcription regulation</keyword>
<dbReference type="PANTHER" id="PTHR47506">
    <property type="entry name" value="TRANSCRIPTIONAL REGULATORY PROTEIN"/>
    <property type="match status" value="1"/>
</dbReference>
<dbReference type="PROSITE" id="PS50977">
    <property type="entry name" value="HTH_TETR_2"/>
    <property type="match status" value="1"/>
</dbReference>
<dbReference type="PRINTS" id="PR00455">
    <property type="entry name" value="HTHTETR"/>
</dbReference>
<dbReference type="EMBL" id="AEWJ01000018">
    <property type="protein sequence ID" value="EGD60529.1"/>
    <property type="molecule type" value="Genomic_DNA"/>
</dbReference>
<dbReference type="InterPro" id="IPR001647">
    <property type="entry name" value="HTH_TetR"/>
</dbReference>
<evidence type="ECO:0000256" key="4">
    <source>
        <dbReference type="PROSITE-ProRule" id="PRU00335"/>
    </source>
</evidence>
<evidence type="ECO:0000256" key="3">
    <source>
        <dbReference type="ARBA" id="ARBA00023163"/>
    </source>
</evidence>
<dbReference type="Proteomes" id="UP000004728">
    <property type="component" value="Unassembled WGS sequence"/>
</dbReference>
<dbReference type="AlphaFoldDB" id="F1Z4B9"/>
<dbReference type="InterPro" id="IPR036271">
    <property type="entry name" value="Tet_transcr_reg_TetR-rel_C_sf"/>
</dbReference>
<feature type="domain" description="HTH tetR-type" evidence="5">
    <location>
        <begin position="50"/>
        <end position="110"/>
    </location>
</feature>
<evidence type="ECO:0000256" key="2">
    <source>
        <dbReference type="ARBA" id="ARBA00023125"/>
    </source>
</evidence>
<accession>F1Z4B9</accession>
<dbReference type="FunCoup" id="F1Z4B9">
    <property type="interactions" value="44"/>
</dbReference>
<sequence length="238" mass="25484">MATGLDGKGAATYIPIGMKYEESPQTVHEADDGTEAQSCAVAVARGRPRQFDPEKALTAALQVFWQRGYEGASIAELTEAMGITKPSLYACFGNKESLFRKALDLYERDKLAYARNAMNAPTAKGVAEQMLRGAISLQIGTNDPRACLGVMSAVACTTFDDSIRDEVMARRASADHVILERFRRAEAEGDLPAGVTPEALAAYLMAVMQGMGVQAASGASSEQLTQLVETTLALWPGR</sequence>
<dbReference type="InterPro" id="IPR009057">
    <property type="entry name" value="Homeodomain-like_sf"/>
</dbReference>
<dbReference type="SUPFAM" id="SSF46689">
    <property type="entry name" value="Homeodomain-like"/>
    <property type="match status" value="1"/>
</dbReference>
<dbReference type="Gene3D" id="1.10.10.60">
    <property type="entry name" value="Homeodomain-like"/>
    <property type="match status" value="1"/>
</dbReference>
<dbReference type="RefSeq" id="WP_008068375.1">
    <property type="nucleotide sequence ID" value="NZ_AQWK01000009.1"/>
</dbReference>
<evidence type="ECO:0000259" key="5">
    <source>
        <dbReference type="PROSITE" id="PS50977"/>
    </source>
</evidence>
<protein>
    <submittedName>
        <fullName evidence="6">Regulatory protein TetR</fullName>
    </submittedName>
</protein>
<dbReference type="Gene3D" id="1.10.357.10">
    <property type="entry name" value="Tetracycline Repressor, domain 2"/>
    <property type="match status" value="1"/>
</dbReference>
<dbReference type="GO" id="GO:0003677">
    <property type="term" value="F:DNA binding"/>
    <property type="evidence" value="ECO:0007669"/>
    <property type="project" value="UniProtKB-UniRule"/>
</dbReference>
<dbReference type="eggNOG" id="COG1309">
    <property type="taxonomic scope" value="Bacteria"/>
</dbReference>
<evidence type="ECO:0000313" key="6">
    <source>
        <dbReference type="EMBL" id="EGD60529.1"/>
    </source>
</evidence>
<reference evidence="6 7" key="1">
    <citation type="journal article" date="2012" name="J. Bacteriol.">
        <title>Draft Genome Sequence of Novosphingobium nitrogenifigens Y88T.</title>
        <authorList>
            <person name="Strabala T.J."/>
            <person name="Macdonald L."/>
            <person name="Liu V."/>
            <person name="Smit A.M."/>
        </authorList>
    </citation>
    <scope>NUCLEOTIDE SEQUENCE [LARGE SCALE GENOMIC DNA]</scope>
    <source>
        <strain evidence="6 7">DSM 19370</strain>
    </source>
</reference>
<dbReference type="PANTHER" id="PTHR47506:SF1">
    <property type="entry name" value="HTH-TYPE TRANSCRIPTIONAL REGULATOR YJDC"/>
    <property type="match status" value="1"/>
</dbReference>
<evidence type="ECO:0000256" key="1">
    <source>
        <dbReference type="ARBA" id="ARBA00023015"/>
    </source>
</evidence>
<dbReference type="OrthoDB" id="9795242at2"/>
<evidence type="ECO:0000313" key="7">
    <source>
        <dbReference type="Proteomes" id="UP000004728"/>
    </source>
</evidence>
<comment type="caution">
    <text evidence="6">The sequence shown here is derived from an EMBL/GenBank/DDBJ whole genome shotgun (WGS) entry which is preliminary data.</text>
</comment>
<dbReference type="HOGENOM" id="CLU_069356_28_0_5"/>
<keyword evidence="7" id="KW-1185">Reference proteome</keyword>
<proteinExistence type="predicted"/>
<dbReference type="Pfam" id="PF00440">
    <property type="entry name" value="TetR_N"/>
    <property type="match status" value="1"/>
</dbReference>
<dbReference type="InParanoid" id="F1Z4B9"/>
<feature type="DNA-binding region" description="H-T-H motif" evidence="4">
    <location>
        <begin position="73"/>
        <end position="92"/>
    </location>
</feature>
<keyword evidence="2 4" id="KW-0238">DNA-binding</keyword>
<organism evidence="6 7">
    <name type="scientific">Novosphingobium nitrogenifigens DSM 19370</name>
    <dbReference type="NCBI Taxonomy" id="983920"/>
    <lineage>
        <taxon>Bacteria</taxon>
        <taxon>Pseudomonadati</taxon>
        <taxon>Pseudomonadota</taxon>
        <taxon>Alphaproteobacteria</taxon>
        <taxon>Sphingomonadales</taxon>
        <taxon>Sphingomonadaceae</taxon>
        <taxon>Novosphingobium</taxon>
    </lineage>
</organism>
<gene>
    <name evidence="6" type="ORF">Y88_2819</name>
</gene>
<keyword evidence="3" id="KW-0804">Transcription</keyword>